<gene>
    <name evidence="1" type="ORF">ACFQ16_15220</name>
</gene>
<evidence type="ECO:0000313" key="1">
    <source>
        <dbReference type="EMBL" id="MFD0921095.1"/>
    </source>
</evidence>
<keyword evidence="2" id="KW-1185">Reference proteome</keyword>
<dbReference type="RefSeq" id="WP_345601756.1">
    <property type="nucleotide sequence ID" value="NZ_BAABLT010000048.1"/>
</dbReference>
<reference evidence="2" key="1">
    <citation type="journal article" date="2019" name="Int. J. Syst. Evol. Microbiol.">
        <title>The Global Catalogue of Microorganisms (GCM) 10K type strain sequencing project: providing services to taxonomists for standard genome sequencing and annotation.</title>
        <authorList>
            <consortium name="The Broad Institute Genomics Platform"/>
            <consortium name="The Broad Institute Genome Sequencing Center for Infectious Disease"/>
            <person name="Wu L."/>
            <person name="Ma J."/>
        </authorList>
    </citation>
    <scope>NUCLEOTIDE SEQUENCE [LARGE SCALE GENOMIC DNA]</scope>
    <source>
        <strain evidence="2">CCUG 56401</strain>
    </source>
</reference>
<proteinExistence type="predicted"/>
<evidence type="ECO:0000313" key="2">
    <source>
        <dbReference type="Proteomes" id="UP001597018"/>
    </source>
</evidence>
<sequence length="42" mass="4558">MTTVLHASNDITVAAIRLRDRLPADSTTTGCPILRYRRSSAG</sequence>
<protein>
    <submittedName>
        <fullName evidence="1">Uncharacterized protein</fullName>
    </submittedName>
</protein>
<dbReference type="Proteomes" id="UP001597018">
    <property type="component" value="Unassembled WGS sequence"/>
</dbReference>
<name>A0ABW3FW35_9PSEU</name>
<organism evidence="1 2">
    <name type="scientific">Saccharopolyspora rosea</name>
    <dbReference type="NCBI Taxonomy" id="524884"/>
    <lineage>
        <taxon>Bacteria</taxon>
        <taxon>Bacillati</taxon>
        <taxon>Actinomycetota</taxon>
        <taxon>Actinomycetes</taxon>
        <taxon>Pseudonocardiales</taxon>
        <taxon>Pseudonocardiaceae</taxon>
        <taxon>Saccharopolyspora</taxon>
    </lineage>
</organism>
<dbReference type="EMBL" id="JBHTIW010000010">
    <property type="protein sequence ID" value="MFD0921095.1"/>
    <property type="molecule type" value="Genomic_DNA"/>
</dbReference>
<accession>A0ABW3FW35</accession>
<comment type="caution">
    <text evidence="1">The sequence shown here is derived from an EMBL/GenBank/DDBJ whole genome shotgun (WGS) entry which is preliminary data.</text>
</comment>